<dbReference type="FunFam" id="1.10.275.10:FF:000002">
    <property type="entry name" value="Argininosuccinate lyase"/>
    <property type="match status" value="1"/>
</dbReference>
<proteinExistence type="inferred from homology"/>
<dbReference type="PRINTS" id="PR00149">
    <property type="entry name" value="FUMRATELYASE"/>
</dbReference>
<gene>
    <name evidence="9" type="primary">purB</name>
    <name evidence="6" type="synonym">argH</name>
    <name evidence="9" type="ORF">NO2_0604</name>
</gene>
<keyword evidence="6" id="KW-0963">Cytoplasm</keyword>
<dbReference type="HAMAP" id="MF_00006">
    <property type="entry name" value="Arg_succ_lyase"/>
    <property type="match status" value="1"/>
</dbReference>
<dbReference type="FunFam" id="1.10.40.30:FF:000001">
    <property type="entry name" value="Argininosuccinate lyase"/>
    <property type="match status" value="1"/>
</dbReference>
<comment type="caution">
    <text evidence="9">The sequence shown here is derived from an EMBL/GenBank/DDBJ whole genome shotgun (WGS) entry which is preliminary data.</text>
</comment>
<evidence type="ECO:0000256" key="6">
    <source>
        <dbReference type="HAMAP-Rule" id="MF_00006"/>
    </source>
</evidence>
<dbReference type="InterPro" id="IPR009049">
    <property type="entry name" value="Argininosuccinate_lyase"/>
</dbReference>
<organism evidence="9 10">
    <name type="scientific">Candidatus Termititenax persephonae</name>
    <dbReference type="NCBI Taxonomy" id="2218525"/>
    <lineage>
        <taxon>Bacteria</taxon>
        <taxon>Bacillati</taxon>
        <taxon>Candidatus Margulisiibacteriota</taxon>
        <taxon>Candidatus Termititenacia</taxon>
        <taxon>Candidatus Termititenacales</taxon>
        <taxon>Candidatus Termititenacaceae</taxon>
        <taxon>Candidatus Termititenax</taxon>
    </lineage>
</organism>
<keyword evidence="10" id="KW-1185">Reference proteome</keyword>
<dbReference type="Gene3D" id="1.10.40.30">
    <property type="entry name" value="Fumarase/aspartase (C-terminal domain)"/>
    <property type="match status" value="1"/>
</dbReference>
<dbReference type="UniPathway" id="UPA00068">
    <property type="reaction ID" value="UER00114"/>
</dbReference>
<dbReference type="InterPro" id="IPR000362">
    <property type="entry name" value="Fumarate_lyase_fam"/>
</dbReference>
<feature type="domain" description="Fumarate lyase N-terminal" evidence="7">
    <location>
        <begin position="7"/>
        <end position="301"/>
    </location>
</feature>
<dbReference type="InterPro" id="IPR024083">
    <property type="entry name" value="Fumarase/histidase_N"/>
</dbReference>
<dbReference type="FunFam" id="1.20.200.10:FF:000002">
    <property type="entry name" value="Argininosuccinate lyase"/>
    <property type="match status" value="1"/>
</dbReference>
<evidence type="ECO:0000256" key="1">
    <source>
        <dbReference type="ARBA" id="ARBA00004941"/>
    </source>
</evidence>
<comment type="catalytic activity">
    <reaction evidence="6">
        <text>2-(N(omega)-L-arginino)succinate = fumarate + L-arginine</text>
        <dbReference type="Rhea" id="RHEA:24020"/>
        <dbReference type="ChEBI" id="CHEBI:29806"/>
        <dbReference type="ChEBI" id="CHEBI:32682"/>
        <dbReference type="ChEBI" id="CHEBI:57472"/>
        <dbReference type="EC" id="4.3.2.1"/>
    </reaction>
</comment>
<accession>A0A388TG03</accession>
<dbReference type="EMBL" id="BGZO01000012">
    <property type="protein sequence ID" value="GBR75985.1"/>
    <property type="molecule type" value="Genomic_DNA"/>
</dbReference>
<evidence type="ECO:0000256" key="2">
    <source>
        <dbReference type="ARBA" id="ARBA00012338"/>
    </source>
</evidence>
<dbReference type="PANTHER" id="PTHR43814:SF1">
    <property type="entry name" value="ARGININOSUCCINATE LYASE"/>
    <property type="match status" value="1"/>
</dbReference>
<keyword evidence="5 6" id="KW-0456">Lyase</keyword>
<evidence type="ECO:0000313" key="9">
    <source>
        <dbReference type="EMBL" id="GBR75985.1"/>
    </source>
</evidence>
<dbReference type="SUPFAM" id="SSF48557">
    <property type="entry name" value="L-aspartase-like"/>
    <property type="match status" value="1"/>
</dbReference>
<dbReference type="Gene3D" id="1.10.275.10">
    <property type="entry name" value="Fumarase/aspartase (N-terminal domain)"/>
    <property type="match status" value="1"/>
</dbReference>
<dbReference type="InterPro" id="IPR029419">
    <property type="entry name" value="Arg_succ_lyase_C"/>
</dbReference>
<comment type="subcellular location">
    <subcellularLocation>
        <location evidence="6">Cytoplasm</location>
    </subcellularLocation>
</comment>
<evidence type="ECO:0000256" key="3">
    <source>
        <dbReference type="ARBA" id="ARBA00022571"/>
    </source>
</evidence>
<evidence type="ECO:0000259" key="8">
    <source>
        <dbReference type="Pfam" id="PF14698"/>
    </source>
</evidence>
<dbReference type="AlphaFoldDB" id="A0A388TG03"/>
<dbReference type="PANTHER" id="PTHR43814">
    <property type="entry name" value="ARGININOSUCCINATE LYASE"/>
    <property type="match status" value="1"/>
</dbReference>
<dbReference type="InterPro" id="IPR022761">
    <property type="entry name" value="Fumarate_lyase_N"/>
</dbReference>
<dbReference type="GO" id="GO:0042450">
    <property type="term" value="P:L-arginine biosynthetic process via ornithine"/>
    <property type="evidence" value="ECO:0007669"/>
    <property type="project" value="UniProtKB-UniRule"/>
</dbReference>
<dbReference type="InterPro" id="IPR020557">
    <property type="entry name" value="Fumarate_lyase_CS"/>
</dbReference>
<name>A0A388TG03_9BACT</name>
<evidence type="ECO:0000256" key="4">
    <source>
        <dbReference type="ARBA" id="ARBA00022605"/>
    </source>
</evidence>
<dbReference type="NCBIfam" id="TIGR00838">
    <property type="entry name" value="argH"/>
    <property type="match status" value="1"/>
</dbReference>
<feature type="domain" description="Argininosuccinate lyase C-terminal" evidence="8">
    <location>
        <begin position="364"/>
        <end position="431"/>
    </location>
</feature>
<dbReference type="PRINTS" id="PR00145">
    <property type="entry name" value="ARGSUCLYASE"/>
</dbReference>
<keyword evidence="3 6" id="KW-0055">Arginine biosynthesis</keyword>
<comment type="similarity">
    <text evidence="6">Belongs to the lyase 1 family. Argininosuccinate lyase subfamily.</text>
</comment>
<dbReference type="Pfam" id="PF00206">
    <property type="entry name" value="Lyase_1"/>
    <property type="match status" value="1"/>
</dbReference>
<evidence type="ECO:0000256" key="5">
    <source>
        <dbReference type="ARBA" id="ARBA00023239"/>
    </source>
</evidence>
<dbReference type="GO" id="GO:0004056">
    <property type="term" value="F:argininosuccinate lyase activity"/>
    <property type="evidence" value="ECO:0007669"/>
    <property type="project" value="UniProtKB-UniRule"/>
</dbReference>
<dbReference type="Proteomes" id="UP000275925">
    <property type="component" value="Unassembled WGS sequence"/>
</dbReference>
<protein>
    <recommendedName>
        <fullName evidence="2 6">Argininosuccinate lyase</fullName>
        <shortName evidence="6">ASAL</shortName>
        <ecNumber evidence="2 6">4.3.2.1</ecNumber>
    </recommendedName>
    <alternativeName>
        <fullName evidence="6">Arginosuccinase</fullName>
    </alternativeName>
</protein>
<dbReference type="Gene3D" id="1.20.200.10">
    <property type="entry name" value="Fumarase/aspartase (Central domain)"/>
    <property type="match status" value="1"/>
</dbReference>
<sequence length="460" mass="50865">MSKLWGGRFADGTAQEVQNFTESISFDWQLSKYDIQGSIAHAGVLRKAKILTGEEYQKITAGLKSIAKEIERGKLKFDPALEDIHMHIETALTQKIGAAAKKLHTGRSRNDQVATDIRLYLKDKIILLSKQLSLFCAALLAQAEKNKTLILPGLTHLQIAQPVLLAHHILAYVEMFLRDKQRLAELYARVNVLPLGSAALAGSAYPLDRKAAAKALGFAALSENSLDAVSDRDFLVEFQAAAALLMVHLSRMSEELILWNSAQFGYVELADSYTTGSSIMPQKKNPDVAELTRGKTGRVIGNLLNILTVLKGLPLAYNRDLQEDKEPLFDTVQTVAACLPVMTGLWRTARFNAEKMAADAAKGFSTATDLADYLARQGIPFREAHEITGHLVRYALERGQTLPELALSEYQTFSPKIKQDIYKYIALEGSLKMRRVYGGTAPARVAAALRRAKKRIKNEI</sequence>
<reference evidence="9 10" key="1">
    <citation type="journal article" date="2019" name="ISME J.">
        <title>Genome analyses of uncultured TG2/ZB3 bacteria in 'Margulisbacteria' specifically attached to ectosymbiotic spirochetes of protists in the termite gut.</title>
        <authorList>
            <person name="Utami Y.D."/>
            <person name="Kuwahara H."/>
            <person name="Igai K."/>
            <person name="Murakami T."/>
            <person name="Sugaya K."/>
            <person name="Morikawa T."/>
            <person name="Nagura Y."/>
            <person name="Yuki M."/>
            <person name="Deevong P."/>
            <person name="Inoue T."/>
            <person name="Kihara K."/>
            <person name="Lo N."/>
            <person name="Yamada A."/>
            <person name="Ohkuma M."/>
            <person name="Hongoh Y."/>
        </authorList>
    </citation>
    <scope>NUCLEOTIDE SEQUENCE [LARGE SCALE GENOMIC DNA]</scope>
    <source>
        <strain evidence="9">NkOx7-02</strain>
    </source>
</reference>
<comment type="pathway">
    <text evidence="1 6">Amino-acid biosynthesis; L-arginine biosynthesis; L-arginine from L-ornithine and carbamoyl phosphate: step 3/3.</text>
</comment>
<evidence type="ECO:0000313" key="10">
    <source>
        <dbReference type="Proteomes" id="UP000275925"/>
    </source>
</evidence>
<dbReference type="CDD" id="cd01359">
    <property type="entry name" value="Argininosuccinate_lyase"/>
    <property type="match status" value="1"/>
</dbReference>
<evidence type="ECO:0000259" key="7">
    <source>
        <dbReference type="Pfam" id="PF00206"/>
    </source>
</evidence>
<dbReference type="EC" id="4.3.2.1" evidence="2 6"/>
<dbReference type="Pfam" id="PF14698">
    <property type="entry name" value="ASL_C2"/>
    <property type="match status" value="1"/>
</dbReference>
<keyword evidence="4 6" id="KW-0028">Amino-acid biosynthesis</keyword>
<dbReference type="GO" id="GO:0005829">
    <property type="term" value="C:cytosol"/>
    <property type="evidence" value="ECO:0007669"/>
    <property type="project" value="TreeGrafter"/>
</dbReference>
<dbReference type="InterPro" id="IPR008948">
    <property type="entry name" value="L-Aspartase-like"/>
</dbReference>
<dbReference type="PROSITE" id="PS00163">
    <property type="entry name" value="FUMARATE_LYASES"/>
    <property type="match status" value="1"/>
</dbReference>